<keyword evidence="5 10" id="KW-0328">Glycosyltransferase</keyword>
<evidence type="ECO:0000313" key="10">
    <source>
        <dbReference type="EMBL" id="QDU67879.1"/>
    </source>
</evidence>
<dbReference type="AlphaFoldDB" id="A0A518BLM1"/>
<dbReference type="GO" id="GO:0005975">
    <property type="term" value="P:carbohydrate metabolic process"/>
    <property type="evidence" value="ECO:0007669"/>
    <property type="project" value="InterPro"/>
</dbReference>
<dbReference type="Proteomes" id="UP000316921">
    <property type="component" value="Chromosome"/>
</dbReference>
<dbReference type="SUPFAM" id="SSF51445">
    <property type="entry name" value="(Trans)glycosidases"/>
    <property type="match status" value="1"/>
</dbReference>
<dbReference type="InterPro" id="IPR003385">
    <property type="entry name" value="Glyco_hydro_77"/>
</dbReference>
<evidence type="ECO:0000256" key="2">
    <source>
        <dbReference type="ARBA" id="ARBA00005684"/>
    </source>
</evidence>
<gene>
    <name evidence="10" type="primary">malQ</name>
    <name evidence="10" type="ORF">Pla133_29680</name>
</gene>
<accession>A0A518BLM1</accession>
<evidence type="ECO:0000256" key="1">
    <source>
        <dbReference type="ARBA" id="ARBA00000439"/>
    </source>
</evidence>
<dbReference type="PANTHER" id="PTHR32438">
    <property type="entry name" value="4-ALPHA-GLUCANOTRANSFERASE DPE1, CHLOROPLASTIC/AMYLOPLASTIC"/>
    <property type="match status" value="1"/>
</dbReference>
<evidence type="ECO:0000256" key="6">
    <source>
        <dbReference type="ARBA" id="ARBA00022679"/>
    </source>
</evidence>
<keyword evidence="6 10" id="KW-0808">Transferase</keyword>
<dbReference type="InterPro" id="IPR017853">
    <property type="entry name" value="GH"/>
</dbReference>
<dbReference type="PANTHER" id="PTHR32438:SF5">
    <property type="entry name" value="4-ALPHA-GLUCANOTRANSFERASE DPE1, CHLOROPLASTIC_AMYLOPLASTIC"/>
    <property type="match status" value="1"/>
</dbReference>
<keyword evidence="7" id="KW-0119">Carbohydrate metabolism</keyword>
<evidence type="ECO:0000256" key="9">
    <source>
        <dbReference type="ARBA" id="ARBA00031501"/>
    </source>
</evidence>
<evidence type="ECO:0000313" key="11">
    <source>
        <dbReference type="Proteomes" id="UP000316921"/>
    </source>
</evidence>
<evidence type="ECO:0000256" key="5">
    <source>
        <dbReference type="ARBA" id="ARBA00022676"/>
    </source>
</evidence>
<dbReference type="KEGG" id="pbap:Pla133_29680"/>
<evidence type="ECO:0000256" key="8">
    <source>
        <dbReference type="ARBA" id="ARBA00031423"/>
    </source>
</evidence>
<evidence type="ECO:0000256" key="4">
    <source>
        <dbReference type="ARBA" id="ARBA00020295"/>
    </source>
</evidence>
<dbReference type="EMBL" id="CP036287">
    <property type="protein sequence ID" value="QDU67879.1"/>
    <property type="molecule type" value="Genomic_DNA"/>
</dbReference>
<dbReference type="Gene3D" id="3.20.20.80">
    <property type="entry name" value="Glycosidases"/>
    <property type="match status" value="2"/>
</dbReference>
<dbReference type="Pfam" id="PF02446">
    <property type="entry name" value="Glyco_hydro_77"/>
    <property type="match status" value="2"/>
</dbReference>
<name>A0A518BLM1_9BACT</name>
<keyword evidence="11" id="KW-1185">Reference proteome</keyword>
<dbReference type="GO" id="GO:0004134">
    <property type="term" value="F:4-alpha-glucanotransferase activity"/>
    <property type="evidence" value="ECO:0007669"/>
    <property type="project" value="UniProtKB-EC"/>
</dbReference>
<proteinExistence type="inferred from homology"/>
<dbReference type="EC" id="2.4.1.25" evidence="3"/>
<organism evidence="10 11">
    <name type="scientific">Engelhardtia mirabilis</name>
    <dbReference type="NCBI Taxonomy" id="2528011"/>
    <lineage>
        <taxon>Bacteria</taxon>
        <taxon>Pseudomonadati</taxon>
        <taxon>Planctomycetota</taxon>
        <taxon>Planctomycetia</taxon>
        <taxon>Planctomycetia incertae sedis</taxon>
        <taxon>Engelhardtia</taxon>
    </lineage>
</organism>
<sequence length="493" mass="54084">MIRTPRTRAASAPASQSSPAVFAERSAGVLLPLASLPGRHGVGSLGAPAESFVQWLASAGAGWWQMLPIGPLGEGDSPYSSTSSFAIEPGYLCLDRLVERGLLERRDVAAPKALGSGPAQFATAAKLKQPLFALAHERWRRRRGASTAAYRGFREREGDWLDDWLRFSTGAIDGSQADIAAFVQFELDRQWRELRAAARKSAVRLMGDLPIFVGAESSDVSGRPDLFRLDAQGAPRLLSGSPPDSYSDDGQLWGHPHYRWSRHGAENYDWWRRRFGSLLARFDALRVDHFIGFHHAWEVPASARTARHGKWGRTPGKAILQHVLDDRGELPLVAEDLGVVTPPVRALRDHFGLPGMRILQNGFGGPGDYDRPHAYPANSVAYTGTHDNDTLVGSWRKLRGDARQRALAYLGLPQRTPVGEQVHWRLIAALAASPANTVIAPLQDLLGLGSDARLNTPGVPRGNWRWRVDAAQLNATLARRFQALLDVTSRLSV</sequence>
<comment type="catalytic activity">
    <reaction evidence="1">
        <text>Transfers a segment of a (1-&gt;4)-alpha-D-glucan to a new position in an acceptor, which may be glucose or a (1-&gt;4)-alpha-D-glucan.</text>
        <dbReference type="EC" id="2.4.1.25"/>
    </reaction>
</comment>
<evidence type="ECO:0000256" key="7">
    <source>
        <dbReference type="ARBA" id="ARBA00023277"/>
    </source>
</evidence>
<dbReference type="RefSeq" id="WP_145066427.1">
    <property type="nucleotide sequence ID" value="NZ_CP036287.1"/>
</dbReference>
<reference evidence="10 11" key="1">
    <citation type="submission" date="2019-02" db="EMBL/GenBank/DDBJ databases">
        <title>Deep-cultivation of Planctomycetes and their phenomic and genomic characterization uncovers novel biology.</title>
        <authorList>
            <person name="Wiegand S."/>
            <person name="Jogler M."/>
            <person name="Boedeker C."/>
            <person name="Pinto D."/>
            <person name="Vollmers J."/>
            <person name="Rivas-Marin E."/>
            <person name="Kohn T."/>
            <person name="Peeters S.H."/>
            <person name="Heuer A."/>
            <person name="Rast P."/>
            <person name="Oberbeckmann S."/>
            <person name="Bunk B."/>
            <person name="Jeske O."/>
            <person name="Meyerdierks A."/>
            <person name="Storesund J.E."/>
            <person name="Kallscheuer N."/>
            <person name="Luecker S."/>
            <person name="Lage O.M."/>
            <person name="Pohl T."/>
            <person name="Merkel B.J."/>
            <person name="Hornburger P."/>
            <person name="Mueller R.-W."/>
            <person name="Bruemmer F."/>
            <person name="Labrenz M."/>
            <person name="Spormann A.M."/>
            <person name="Op den Camp H."/>
            <person name="Overmann J."/>
            <person name="Amann R."/>
            <person name="Jetten M.S.M."/>
            <person name="Mascher T."/>
            <person name="Medema M.H."/>
            <person name="Devos D.P."/>
            <person name="Kaster A.-K."/>
            <person name="Ovreas L."/>
            <person name="Rohde M."/>
            <person name="Galperin M.Y."/>
            <person name="Jogler C."/>
        </authorList>
    </citation>
    <scope>NUCLEOTIDE SEQUENCE [LARGE SCALE GENOMIC DNA]</scope>
    <source>
        <strain evidence="10 11">Pla133</strain>
    </source>
</reference>
<evidence type="ECO:0000256" key="3">
    <source>
        <dbReference type="ARBA" id="ARBA00012560"/>
    </source>
</evidence>
<comment type="similarity">
    <text evidence="2">Belongs to the disproportionating enzyme family.</text>
</comment>
<protein>
    <recommendedName>
        <fullName evidence="4">4-alpha-glucanotransferase</fullName>
        <ecNumber evidence="3">2.4.1.25</ecNumber>
    </recommendedName>
    <alternativeName>
        <fullName evidence="8">Amylomaltase</fullName>
    </alternativeName>
    <alternativeName>
        <fullName evidence="9">Disproportionating enzyme</fullName>
    </alternativeName>
</protein>